<keyword evidence="7" id="KW-1185">Reference proteome</keyword>
<dbReference type="PANTHER" id="PTHR13516:SF3">
    <property type="entry name" value="ALBA DNA_RNA-BINDING PROTEIN"/>
    <property type="match status" value="1"/>
</dbReference>
<dbReference type="EMBL" id="KI392078">
    <property type="protein sequence ID" value="ERN18878.1"/>
    <property type="molecule type" value="Genomic_DNA"/>
</dbReference>
<comment type="subcellular location">
    <subcellularLocation>
        <location evidence="1">Nucleus</location>
    </subcellularLocation>
</comment>
<dbReference type="GO" id="GO:0003723">
    <property type="term" value="F:RNA binding"/>
    <property type="evidence" value="ECO:0000318"/>
    <property type="project" value="GO_Central"/>
</dbReference>
<dbReference type="eggNOG" id="KOG2567">
    <property type="taxonomic scope" value="Eukaryota"/>
</dbReference>
<protein>
    <recommendedName>
        <fullName evidence="5">DNA/RNA-binding protein Alba-like domain-containing protein</fullName>
    </recommendedName>
</protein>
<evidence type="ECO:0000313" key="6">
    <source>
        <dbReference type="EMBL" id="ERN18878.1"/>
    </source>
</evidence>
<dbReference type="SUPFAM" id="SSF82704">
    <property type="entry name" value="AlbA-like"/>
    <property type="match status" value="1"/>
</dbReference>
<evidence type="ECO:0000256" key="4">
    <source>
        <dbReference type="SAM" id="MobiDB-lite"/>
    </source>
</evidence>
<evidence type="ECO:0000256" key="3">
    <source>
        <dbReference type="ARBA" id="ARBA00023242"/>
    </source>
</evidence>
<dbReference type="AlphaFoldDB" id="U5DEP1"/>
<dbReference type="InterPro" id="IPR036882">
    <property type="entry name" value="Alba-like_dom_sf"/>
</dbReference>
<dbReference type="PANTHER" id="PTHR13516">
    <property type="entry name" value="RIBONUCLEASE P SUBUNIT P25"/>
    <property type="match status" value="1"/>
</dbReference>
<name>U5DEP1_AMBTC</name>
<dbReference type="GO" id="GO:0005634">
    <property type="term" value="C:nucleus"/>
    <property type="evidence" value="ECO:0007669"/>
    <property type="project" value="UniProtKB-SubCell"/>
</dbReference>
<dbReference type="FunFam" id="3.30.110.20:FF:000003">
    <property type="entry name" value="DNA/RNA-binding protein Alba 1"/>
    <property type="match status" value="1"/>
</dbReference>
<dbReference type="Gene3D" id="3.30.110.20">
    <property type="entry name" value="Alba-like domain"/>
    <property type="match status" value="1"/>
</dbReference>
<dbReference type="InterPro" id="IPR002775">
    <property type="entry name" value="DNA/RNA-bd_Alba-like"/>
</dbReference>
<sequence>MDRYQRVEKPRPESTINENEIRITTQGLIRNYISYATSLLQEKRVREIVLKAMGQAISKTVAIAEIIKKRMPGLHQETSISSTSITDVWEPIEEGLVPLEMTRHVSMISISLSTKELNKNSPGYQAPASLEQHPPQQQQKSHMAKEIYMDGGEDEVVAGEEAGVGVEVITIKGMTTKGTTIKVITKDTVTIKYITIRVITTKDIKKMEGGTTIIIGTEEVVEEEGGAIVVAEEDMREVGEEEGAMVEGVEGRAGGAEEIENGGRLYFHYGWEIWPLYYFPPFIHLSMYSYPFSIWSDLDFGFD</sequence>
<evidence type="ECO:0000259" key="5">
    <source>
        <dbReference type="Pfam" id="PF01918"/>
    </source>
</evidence>
<reference evidence="7" key="1">
    <citation type="journal article" date="2013" name="Science">
        <title>The Amborella genome and the evolution of flowering plants.</title>
        <authorList>
            <consortium name="Amborella Genome Project"/>
        </authorList>
    </citation>
    <scope>NUCLEOTIDE SEQUENCE [LARGE SCALE GENOMIC DNA]</scope>
</reference>
<proteinExistence type="inferred from homology"/>
<comment type="similarity">
    <text evidence="2">Belongs to the histone-like Alba family.</text>
</comment>
<organism evidence="6 7">
    <name type="scientific">Amborella trichopoda</name>
    <dbReference type="NCBI Taxonomy" id="13333"/>
    <lineage>
        <taxon>Eukaryota</taxon>
        <taxon>Viridiplantae</taxon>
        <taxon>Streptophyta</taxon>
        <taxon>Embryophyta</taxon>
        <taxon>Tracheophyta</taxon>
        <taxon>Spermatophyta</taxon>
        <taxon>Magnoliopsida</taxon>
        <taxon>Amborellales</taxon>
        <taxon>Amborellaceae</taxon>
        <taxon>Amborella</taxon>
    </lineage>
</organism>
<dbReference type="Gramene" id="ERN18878">
    <property type="protein sequence ID" value="ERN18878"/>
    <property type="gene ID" value="AMTR_s00067p00150350"/>
</dbReference>
<dbReference type="HOGENOM" id="CLU_078359_0_0_1"/>
<gene>
    <name evidence="6" type="ORF">AMTR_s00067p00150350</name>
</gene>
<dbReference type="Pfam" id="PF01918">
    <property type="entry name" value="Alba"/>
    <property type="match status" value="1"/>
</dbReference>
<dbReference type="STRING" id="13333.U5DEP1"/>
<dbReference type="Proteomes" id="UP000017836">
    <property type="component" value="Unassembled WGS sequence"/>
</dbReference>
<dbReference type="InterPro" id="IPR051958">
    <property type="entry name" value="Alba-like_NAB"/>
</dbReference>
<evidence type="ECO:0000256" key="1">
    <source>
        <dbReference type="ARBA" id="ARBA00004123"/>
    </source>
</evidence>
<feature type="domain" description="DNA/RNA-binding protein Alba-like" evidence="5">
    <location>
        <begin position="19"/>
        <end position="84"/>
    </location>
</feature>
<keyword evidence="3" id="KW-0539">Nucleus</keyword>
<feature type="region of interest" description="Disordered" evidence="4">
    <location>
        <begin position="120"/>
        <end position="140"/>
    </location>
</feature>
<evidence type="ECO:0000256" key="2">
    <source>
        <dbReference type="ARBA" id="ARBA00008018"/>
    </source>
</evidence>
<accession>U5DEP1</accession>
<evidence type="ECO:0000313" key="7">
    <source>
        <dbReference type="Proteomes" id="UP000017836"/>
    </source>
</evidence>